<evidence type="ECO:0000256" key="2">
    <source>
        <dbReference type="ARBA" id="ARBA00011245"/>
    </source>
</evidence>
<feature type="domain" description="Peptidoglycan recognition protein family" evidence="11">
    <location>
        <begin position="19"/>
        <end position="162"/>
    </location>
</feature>
<keyword evidence="3 7" id="KW-0399">Innate immunity</keyword>
<evidence type="ECO:0000256" key="5">
    <source>
        <dbReference type="ARBA" id="ARBA00022859"/>
    </source>
</evidence>
<dbReference type="PANTHER" id="PTHR11022">
    <property type="entry name" value="PEPTIDOGLYCAN RECOGNITION PROTEIN"/>
    <property type="match status" value="1"/>
</dbReference>
<name>E7DN56_OSTNU</name>
<dbReference type="PIRSF" id="PIRSF037945">
    <property type="entry name" value="PGRPs"/>
    <property type="match status" value="1"/>
</dbReference>
<dbReference type="GO" id="GO:0042834">
    <property type="term" value="F:peptidoglycan binding"/>
    <property type="evidence" value="ECO:0007669"/>
    <property type="project" value="InterPro"/>
</dbReference>
<evidence type="ECO:0000259" key="10">
    <source>
        <dbReference type="SMART" id="SM00644"/>
    </source>
</evidence>
<evidence type="ECO:0000256" key="7">
    <source>
        <dbReference type="PIRNR" id="PIRNR037945"/>
    </source>
</evidence>
<dbReference type="Gene3D" id="3.40.80.10">
    <property type="entry name" value="Peptidoglycan recognition protein-like"/>
    <property type="match status" value="1"/>
</dbReference>
<evidence type="ECO:0000256" key="9">
    <source>
        <dbReference type="SAM" id="SignalP"/>
    </source>
</evidence>
<keyword evidence="4 9" id="KW-0732">Signal</keyword>
<dbReference type="FunFam" id="3.40.80.10:FF:000001">
    <property type="entry name" value="Peptidoglycan recognition protein 1"/>
    <property type="match status" value="1"/>
</dbReference>
<dbReference type="GO" id="GO:0008745">
    <property type="term" value="F:N-acetylmuramoyl-L-alanine amidase activity"/>
    <property type="evidence" value="ECO:0007669"/>
    <property type="project" value="InterPro"/>
</dbReference>
<dbReference type="GO" id="GO:0008270">
    <property type="term" value="F:zinc ion binding"/>
    <property type="evidence" value="ECO:0007669"/>
    <property type="project" value="InterPro"/>
</dbReference>
<keyword evidence="5 7" id="KW-0391">Immunity</keyword>
<feature type="chain" id="PRO_5003218470" description="Peptidoglycan-recognition protein" evidence="9">
    <location>
        <begin position="19"/>
        <end position="187"/>
    </location>
</feature>
<keyword evidence="6" id="KW-1015">Disulfide bond</keyword>
<proteinExistence type="evidence at transcript level"/>
<evidence type="ECO:0000256" key="3">
    <source>
        <dbReference type="ARBA" id="ARBA00022588"/>
    </source>
</evidence>
<dbReference type="GO" id="GO:0045087">
    <property type="term" value="P:innate immune response"/>
    <property type="evidence" value="ECO:0007669"/>
    <property type="project" value="UniProtKB-KW"/>
</dbReference>
<evidence type="ECO:0000256" key="8">
    <source>
        <dbReference type="PIRSR" id="PIRSR037945-1"/>
    </source>
</evidence>
<dbReference type="InterPro" id="IPR036505">
    <property type="entry name" value="Amidase/PGRP_sf"/>
</dbReference>
<dbReference type="InterPro" id="IPR002502">
    <property type="entry name" value="Amidase_domain"/>
</dbReference>
<dbReference type="InterPro" id="IPR006619">
    <property type="entry name" value="PGRP_domain_met/bac"/>
</dbReference>
<dbReference type="InterPro" id="IPR015510">
    <property type="entry name" value="PGRP"/>
</dbReference>
<evidence type="ECO:0000259" key="11">
    <source>
        <dbReference type="SMART" id="SM00701"/>
    </source>
</evidence>
<organism evidence="12">
    <name type="scientific">Ostrinia nubilalis</name>
    <name type="common">European corn borer</name>
    <name type="synonym">Pyralis nubilalis</name>
    <dbReference type="NCBI Taxonomy" id="29057"/>
    <lineage>
        <taxon>Eukaryota</taxon>
        <taxon>Metazoa</taxon>
        <taxon>Ecdysozoa</taxon>
        <taxon>Arthropoda</taxon>
        <taxon>Hexapoda</taxon>
        <taxon>Insecta</taxon>
        <taxon>Pterygota</taxon>
        <taxon>Neoptera</taxon>
        <taxon>Endopterygota</taxon>
        <taxon>Lepidoptera</taxon>
        <taxon>Glossata</taxon>
        <taxon>Ditrysia</taxon>
        <taxon>Pyraloidea</taxon>
        <taxon>Crambidae</taxon>
        <taxon>Pyraustinae</taxon>
        <taxon>Ostrinia</taxon>
    </lineage>
</organism>
<evidence type="ECO:0000256" key="6">
    <source>
        <dbReference type="ARBA" id="ARBA00023157"/>
    </source>
</evidence>
<gene>
    <name evidence="12" type="primary">PRGP-A</name>
</gene>
<feature type="signal peptide" evidence="9">
    <location>
        <begin position="1"/>
        <end position="18"/>
    </location>
</feature>
<accession>E7DN56</accession>
<dbReference type="SMART" id="SM00644">
    <property type="entry name" value="Ami_2"/>
    <property type="match status" value="1"/>
</dbReference>
<sequence length="187" mass="20854">MKSLVLAAVIMFAGAGQSLDIVPIKEWGGSELQYKNELETPLRFAIVHHTVTNECSTDEECVSLLNNLRGFYIQSQIGWGDVPYSFMIGGNGKVYEGAGWHNSGAHTFLYNQRSIGIGFLGDFREKTPTPEALQAAQDLLNFGLENNYLWDDYKLLGAQQIVNTISPGDPLQKVIEGWPHWAENPFF</sequence>
<dbReference type="PANTHER" id="PTHR11022:SF74">
    <property type="entry name" value="PEPTIDOGLYCAN-RECOGNITION PROTEIN SA"/>
    <property type="match status" value="1"/>
</dbReference>
<comment type="subunit">
    <text evidence="2">Monomer.</text>
</comment>
<evidence type="ECO:0000313" key="12">
    <source>
        <dbReference type="EMBL" id="ADU33184.1"/>
    </source>
</evidence>
<dbReference type="CDD" id="cd06583">
    <property type="entry name" value="PGRP"/>
    <property type="match status" value="1"/>
</dbReference>
<evidence type="ECO:0000256" key="1">
    <source>
        <dbReference type="ARBA" id="ARBA00007553"/>
    </source>
</evidence>
<reference evidence="12" key="1">
    <citation type="journal article" date="2011" name="J. Insect Physiol.">
        <title>Characterization of six antibacterial response genes from the European corn borer (Ostrinia nubilalis) larval gut and their expression in response to bacterial challenge.</title>
        <authorList>
            <person name="Khajuria C."/>
            <person name="Buschman L.L."/>
            <person name="Chen M.S."/>
            <person name="Zurek L."/>
            <person name="Zhu K.Y."/>
        </authorList>
    </citation>
    <scope>NUCLEOTIDE SEQUENCE</scope>
</reference>
<feature type="domain" description="N-acetylmuramoyl-L-alanine amidase" evidence="10">
    <location>
        <begin position="30"/>
        <end position="168"/>
    </location>
</feature>
<dbReference type="Pfam" id="PF01510">
    <property type="entry name" value="Amidase_2"/>
    <property type="match status" value="1"/>
</dbReference>
<dbReference type="SMART" id="SM00701">
    <property type="entry name" value="PGRP"/>
    <property type="match status" value="1"/>
</dbReference>
<evidence type="ECO:0000256" key="4">
    <source>
        <dbReference type="ARBA" id="ARBA00022729"/>
    </source>
</evidence>
<comment type="similarity">
    <text evidence="1 7">Belongs to the N-acetylmuramoyl-L-alanine amidase 2 family.</text>
</comment>
<protein>
    <recommendedName>
        <fullName evidence="7">Peptidoglycan-recognition protein</fullName>
    </recommendedName>
</protein>
<dbReference type="EMBL" id="HQ260963">
    <property type="protein sequence ID" value="ADU33184.1"/>
    <property type="molecule type" value="mRNA"/>
</dbReference>
<feature type="disulfide bond" evidence="8">
    <location>
        <begin position="55"/>
        <end position="61"/>
    </location>
</feature>
<dbReference type="GO" id="GO:0009253">
    <property type="term" value="P:peptidoglycan catabolic process"/>
    <property type="evidence" value="ECO:0007669"/>
    <property type="project" value="InterPro"/>
</dbReference>
<dbReference type="SUPFAM" id="SSF55846">
    <property type="entry name" value="N-acetylmuramoyl-L-alanine amidase-like"/>
    <property type="match status" value="1"/>
</dbReference>
<dbReference type="InterPro" id="IPR017331">
    <property type="entry name" value="Peptidoglycan_recognition"/>
</dbReference>
<dbReference type="AlphaFoldDB" id="E7DN56"/>